<evidence type="ECO:0000259" key="1">
    <source>
        <dbReference type="Pfam" id="PF04448"/>
    </source>
</evidence>
<protein>
    <submittedName>
        <fullName evidence="2">Uncharacterized protein DUF551</fullName>
    </submittedName>
</protein>
<dbReference type="AlphaFoldDB" id="A0A498CQS3"/>
<organism evidence="2 3">
    <name type="scientific">Stenotrophomonas rhizophila</name>
    <dbReference type="NCBI Taxonomy" id="216778"/>
    <lineage>
        <taxon>Bacteria</taxon>
        <taxon>Pseudomonadati</taxon>
        <taxon>Pseudomonadota</taxon>
        <taxon>Gammaproteobacteria</taxon>
        <taxon>Lysobacterales</taxon>
        <taxon>Lysobacteraceae</taxon>
        <taxon>Stenotrophomonas</taxon>
    </lineage>
</organism>
<gene>
    <name evidence="2" type="ORF">BCL79_0638</name>
</gene>
<dbReference type="InterPro" id="IPR007539">
    <property type="entry name" value="DUF551"/>
</dbReference>
<dbReference type="OrthoDB" id="6054449at2"/>
<accession>A0A498CQS3</accession>
<name>A0A498CQS3_9GAMM</name>
<proteinExistence type="predicted"/>
<dbReference type="Proteomes" id="UP000274786">
    <property type="component" value="Unassembled WGS sequence"/>
</dbReference>
<comment type="caution">
    <text evidence="2">The sequence shown here is derived from an EMBL/GenBank/DDBJ whole genome shotgun (WGS) entry which is preliminary data.</text>
</comment>
<feature type="domain" description="DUF551" evidence="1">
    <location>
        <begin position="57"/>
        <end position="106"/>
    </location>
</feature>
<reference evidence="2 3" key="1">
    <citation type="submission" date="2018-10" db="EMBL/GenBank/DDBJ databases">
        <title>Comparative analysis of microorganisms from saline springs in Andes Mountain Range, Colombia.</title>
        <authorList>
            <person name="Rubin E."/>
        </authorList>
    </citation>
    <scope>NUCLEOTIDE SEQUENCE [LARGE SCALE GENOMIC DNA]</scope>
    <source>
        <strain evidence="2 3">USBA GBX 843</strain>
    </source>
</reference>
<evidence type="ECO:0000313" key="3">
    <source>
        <dbReference type="Proteomes" id="UP000274786"/>
    </source>
</evidence>
<dbReference type="Pfam" id="PF04448">
    <property type="entry name" value="DUF551"/>
    <property type="match status" value="1"/>
</dbReference>
<evidence type="ECO:0000313" key="2">
    <source>
        <dbReference type="EMBL" id="RLK56255.1"/>
    </source>
</evidence>
<sequence length="109" mass="12353">MSDIEKKARELLKAECPDIRDEAFEYGSMMTVINLHAVMRALRAALKLRWQPIETAPRDGTRLLLFGDGDMVAAYFNVGYATWDDGDHHDDIQGLTHWQPLPAAPEISR</sequence>
<dbReference type="EMBL" id="RCDC01000004">
    <property type="protein sequence ID" value="RLK56255.1"/>
    <property type="molecule type" value="Genomic_DNA"/>
</dbReference>
<dbReference type="RefSeq" id="WP_121037244.1">
    <property type="nucleotide sequence ID" value="NZ_RCDC01000004.1"/>
</dbReference>